<dbReference type="Gene3D" id="1.10.3210.10">
    <property type="entry name" value="Hypothetical protein af1432"/>
    <property type="match status" value="1"/>
</dbReference>
<dbReference type="AlphaFoldDB" id="A0AAT9GV57"/>
<organism evidence="2">
    <name type="scientific">Sulfurisphaera javensis</name>
    <dbReference type="NCBI Taxonomy" id="2049879"/>
    <lineage>
        <taxon>Archaea</taxon>
        <taxon>Thermoproteota</taxon>
        <taxon>Thermoprotei</taxon>
        <taxon>Sulfolobales</taxon>
        <taxon>Sulfolobaceae</taxon>
        <taxon>Sulfurisphaera</taxon>
    </lineage>
</organism>
<protein>
    <submittedName>
        <fullName evidence="2">HD domain-containing protein</fullName>
    </submittedName>
</protein>
<dbReference type="GO" id="GO:0008832">
    <property type="term" value="F:dGTPase activity"/>
    <property type="evidence" value="ECO:0007669"/>
    <property type="project" value="TreeGrafter"/>
</dbReference>
<dbReference type="GeneID" id="92355604"/>
<proteinExistence type="predicted"/>
<name>A0AAT9GV57_9CREN</name>
<dbReference type="PANTHER" id="PTHR11373">
    <property type="entry name" value="DEOXYNUCLEOSIDE TRIPHOSPHATE TRIPHOSPHOHYDROLASE"/>
    <property type="match status" value="1"/>
</dbReference>
<dbReference type="PANTHER" id="PTHR11373:SF4">
    <property type="entry name" value="DEOXYNUCLEOSIDE TRIPHOSPHATE TRIPHOSPHOHYDROLASE SAMHD1"/>
    <property type="match status" value="1"/>
</dbReference>
<dbReference type="InterPro" id="IPR006674">
    <property type="entry name" value="HD_domain"/>
</dbReference>
<accession>A0AAT9GV57</accession>
<dbReference type="EMBL" id="AP031322">
    <property type="protein sequence ID" value="BFH74706.1"/>
    <property type="molecule type" value="Genomic_DNA"/>
</dbReference>
<dbReference type="Pfam" id="PF19276">
    <property type="entry name" value="HD_assoc_2"/>
    <property type="match status" value="1"/>
</dbReference>
<dbReference type="SMART" id="SM00471">
    <property type="entry name" value="HDc"/>
    <property type="match status" value="1"/>
</dbReference>
<dbReference type="KEGG" id="sjv:SJAV_26500"/>
<dbReference type="SUPFAM" id="SSF109604">
    <property type="entry name" value="HD-domain/PDEase-like"/>
    <property type="match status" value="1"/>
</dbReference>
<feature type="domain" description="HD/PDEase" evidence="1">
    <location>
        <begin position="45"/>
        <end position="205"/>
    </location>
</feature>
<evidence type="ECO:0000259" key="1">
    <source>
        <dbReference type="SMART" id="SM00471"/>
    </source>
</evidence>
<dbReference type="InterPro" id="IPR003607">
    <property type="entry name" value="HD/PDEase_dom"/>
</dbReference>
<dbReference type="RefSeq" id="WP_369610189.1">
    <property type="nucleotide sequence ID" value="NZ_AP031322.1"/>
</dbReference>
<reference evidence="2" key="1">
    <citation type="submission" date="2024-03" db="EMBL/GenBank/DDBJ databases">
        <title>Complete genome sequence of Sulfurisphaera javensis strain KD-1.</title>
        <authorList>
            <person name="Sakai H."/>
            <person name="Nur N."/>
            <person name="Suwanto A."/>
            <person name="Kurosawa N."/>
        </authorList>
    </citation>
    <scope>NUCLEOTIDE SEQUENCE</scope>
    <source>
        <strain evidence="2">KD-1</strain>
    </source>
</reference>
<dbReference type="CDD" id="cd00077">
    <property type="entry name" value="HDc"/>
    <property type="match status" value="1"/>
</dbReference>
<evidence type="ECO:0000313" key="2">
    <source>
        <dbReference type="EMBL" id="BFH74706.1"/>
    </source>
</evidence>
<dbReference type="InterPro" id="IPR045509">
    <property type="entry name" value="HD_assoc_2"/>
</dbReference>
<dbReference type="InterPro" id="IPR050135">
    <property type="entry name" value="dGTPase-like"/>
</dbReference>
<dbReference type="Pfam" id="PF01966">
    <property type="entry name" value="HD"/>
    <property type="match status" value="1"/>
</dbReference>
<sequence length="436" mass="52124">MVMKRIRDPLYGLISIDDDLIKSPYFQRLRYIIQNGMAYMVFPSMNHTRFEHSIGAYHLLVRMKDKIDKVFETEKNDLSLDWETLEKLVLYHDIGHLPFSHTFEKAFEILKYLDKYLNNNSNKYQQINSFIKKEIGITKRSEKIHDYIGIVVLRYMNEDEVADLKKEVYVDPKSKDSKLARLIINSDLDVDRLDYLQRDAYFAGAKFGLIDVDRLREFEIEYISALDGCKPERYFYVFQPKSIDDLEHYFLARFHMYSSVYEHPVVSIYNGIMAYFIAYAIYKDLIDFENITKPEKFLYFTDDSVLHLLKNKKDDPEFKHFYEAIIERKKYKKAIIYSDKIAKNFSKNFKNYKDKIYNFLIKHGGKVIITDEYVKSDIKNILIHVGDEYKPAKDSLKVPHSRYKICVGVYNDENLIREVKEYFEDEFKIKLEFRNT</sequence>
<gene>
    <name evidence="2" type="ORF">SJAV_26500</name>
</gene>
<dbReference type="GO" id="GO:0006203">
    <property type="term" value="P:dGTP catabolic process"/>
    <property type="evidence" value="ECO:0007669"/>
    <property type="project" value="TreeGrafter"/>
</dbReference>